<name>A0A224Z2T4_9ACAR</name>
<dbReference type="InterPro" id="IPR036179">
    <property type="entry name" value="Ig-like_dom_sf"/>
</dbReference>
<feature type="transmembrane region" description="Helical" evidence="7">
    <location>
        <begin position="418"/>
        <end position="443"/>
    </location>
</feature>
<keyword evidence="5" id="KW-0325">Glycoprotein</keyword>
<dbReference type="SUPFAM" id="SSF52058">
    <property type="entry name" value="L domain-like"/>
    <property type="match status" value="1"/>
</dbReference>
<proteinExistence type="predicted"/>
<feature type="chain" id="PRO_5013189010" evidence="8">
    <location>
        <begin position="37"/>
        <end position="684"/>
    </location>
</feature>
<keyword evidence="1" id="KW-0433">Leucine-rich repeat</keyword>
<keyword evidence="7" id="KW-0472">Membrane</keyword>
<dbReference type="InterPro" id="IPR003591">
    <property type="entry name" value="Leu-rich_rpt_typical-subtyp"/>
</dbReference>
<sequence>MRRRAAHGRAAAAMPSGLQLLWLVVALCQLPPRVQCFACSDRCKCIWRNGKQYGECALQELTALPSGMDERLQVLNLTHNLIQALPKRAFFTAGLVNVQKLYLSRCELSHIDDSALFKVTNLIELDLSDNKLTVVPTGALSSTRNLRTLYINRNPITALADMAFAELKELAHLELTECRLESIAVRAFEGLSKLKVLKLDHNLLETLPGRAMAPFPSLHEIALDGNQWRCDCELRAFRMWLERNNISLYSPTCHKPLRLSGRPWKGLSSEDMACPPAFLNTSTMDAIVVQENNNVTLECRVRADPAARISWLWKDKPLSNQSEPGQAFVLTQDAGDRERLSWLTLSFVQEPLAGPYACAAHNAAGRVVRNFTLAVNRRQTEVRASAGGSTAVGSTAEVTEQARESTELQQHSYTENPVLGMVIGILVGALAVLLVFGLTLWLCRRRGRRRGAPAGSRKSKRTEANSNHKTLHNDKQQQQSQPATGDAADVKLLVNPIQKPPRLLMTNSYQGLPSELEPLDPGLCVESSSGVWVVKEHDYSTDESVLSSIPSRAGTIDRRSLARSPIPVPMPVVPPPTDDLHARLHGELTDTLRRTKGDRRPLVERPDAQSPLEPYAGLETLRVRDLEPRGPDLIDQIGGAAQPPPSPRWTTYEHPSAYYRAAAGTPQSCYPPSIPEAPADGTEV</sequence>
<feature type="region of interest" description="Disordered" evidence="6">
    <location>
        <begin position="450"/>
        <end position="487"/>
    </location>
</feature>
<organism evidence="10">
    <name type="scientific">Rhipicephalus zambeziensis</name>
    <dbReference type="NCBI Taxonomy" id="60191"/>
    <lineage>
        <taxon>Eukaryota</taxon>
        <taxon>Metazoa</taxon>
        <taxon>Ecdysozoa</taxon>
        <taxon>Arthropoda</taxon>
        <taxon>Chelicerata</taxon>
        <taxon>Arachnida</taxon>
        <taxon>Acari</taxon>
        <taxon>Parasitiformes</taxon>
        <taxon>Ixodida</taxon>
        <taxon>Ixodoidea</taxon>
        <taxon>Ixodidae</taxon>
        <taxon>Rhipicephalinae</taxon>
        <taxon>Rhipicephalus</taxon>
        <taxon>Rhipicephalus</taxon>
    </lineage>
</organism>
<dbReference type="PROSITE" id="PS50835">
    <property type="entry name" value="IG_LIKE"/>
    <property type="match status" value="1"/>
</dbReference>
<dbReference type="InterPro" id="IPR007110">
    <property type="entry name" value="Ig-like_dom"/>
</dbReference>
<keyword evidence="7" id="KW-1133">Transmembrane helix</keyword>
<keyword evidence="2 8" id="KW-0732">Signal</keyword>
<dbReference type="AlphaFoldDB" id="A0A224Z2T4"/>
<dbReference type="EMBL" id="GFPF01009246">
    <property type="protein sequence ID" value="MAA20392.1"/>
    <property type="molecule type" value="Transcribed_RNA"/>
</dbReference>
<reference evidence="10" key="1">
    <citation type="journal article" date="2017" name="Parasit. Vectors">
        <title>Sialotranscriptomics of Rhipicephalus zambeziensis reveals intricate expression profiles of secretory proteins and suggests tight temporal transcriptional regulation during blood-feeding.</title>
        <authorList>
            <person name="de Castro M.H."/>
            <person name="de Klerk D."/>
            <person name="Pienaar R."/>
            <person name="Rees D.J.G."/>
            <person name="Mans B.J."/>
        </authorList>
    </citation>
    <scope>NUCLEOTIDE SEQUENCE</scope>
    <source>
        <tissue evidence="10">Salivary glands</tissue>
    </source>
</reference>
<feature type="region of interest" description="Disordered" evidence="6">
    <location>
        <begin position="382"/>
        <end position="409"/>
    </location>
</feature>
<evidence type="ECO:0000256" key="3">
    <source>
        <dbReference type="ARBA" id="ARBA00022737"/>
    </source>
</evidence>
<dbReference type="Gene3D" id="2.60.40.10">
    <property type="entry name" value="Immunoglobulins"/>
    <property type="match status" value="1"/>
</dbReference>
<dbReference type="FunFam" id="3.80.10.10:FF:000082">
    <property type="entry name" value="Leucine-rich repeat-containing 24"/>
    <property type="match status" value="1"/>
</dbReference>
<dbReference type="InterPro" id="IPR000483">
    <property type="entry name" value="Cys-rich_flank_reg_C"/>
</dbReference>
<keyword evidence="7" id="KW-0812">Transmembrane</keyword>
<evidence type="ECO:0000256" key="7">
    <source>
        <dbReference type="SAM" id="Phobius"/>
    </source>
</evidence>
<evidence type="ECO:0000256" key="5">
    <source>
        <dbReference type="ARBA" id="ARBA00023180"/>
    </source>
</evidence>
<dbReference type="PROSITE" id="PS51450">
    <property type="entry name" value="LRR"/>
    <property type="match status" value="1"/>
</dbReference>
<evidence type="ECO:0000256" key="8">
    <source>
        <dbReference type="SAM" id="SignalP"/>
    </source>
</evidence>
<feature type="signal peptide" evidence="8">
    <location>
        <begin position="1"/>
        <end position="36"/>
    </location>
</feature>
<dbReference type="SMART" id="SM00369">
    <property type="entry name" value="LRR_TYP"/>
    <property type="match status" value="6"/>
</dbReference>
<dbReference type="SUPFAM" id="SSF48726">
    <property type="entry name" value="Immunoglobulin"/>
    <property type="match status" value="1"/>
</dbReference>
<feature type="region of interest" description="Disordered" evidence="6">
    <location>
        <begin position="663"/>
        <end position="684"/>
    </location>
</feature>
<dbReference type="Pfam" id="PF13855">
    <property type="entry name" value="LRR_8"/>
    <property type="match status" value="2"/>
</dbReference>
<dbReference type="InterPro" id="IPR003599">
    <property type="entry name" value="Ig_sub"/>
</dbReference>
<evidence type="ECO:0000313" key="10">
    <source>
        <dbReference type="EMBL" id="MAA20392.1"/>
    </source>
</evidence>
<keyword evidence="3" id="KW-0677">Repeat</keyword>
<dbReference type="PANTHER" id="PTHR24366">
    <property type="entry name" value="IG(IMMUNOGLOBULIN) AND LRR(LEUCINE RICH REPEAT) DOMAINS"/>
    <property type="match status" value="1"/>
</dbReference>
<keyword evidence="4" id="KW-1015">Disulfide bond</keyword>
<dbReference type="SMART" id="SM00082">
    <property type="entry name" value="LRRCT"/>
    <property type="match status" value="1"/>
</dbReference>
<dbReference type="PANTHER" id="PTHR24366:SF96">
    <property type="entry name" value="LEUCINE RICH REPEAT CONTAINING 53"/>
    <property type="match status" value="1"/>
</dbReference>
<dbReference type="Gene3D" id="3.80.10.10">
    <property type="entry name" value="Ribonuclease Inhibitor"/>
    <property type="match status" value="2"/>
</dbReference>
<dbReference type="Pfam" id="PF07679">
    <property type="entry name" value="I-set"/>
    <property type="match status" value="1"/>
</dbReference>
<dbReference type="SMART" id="SM00409">
    <property type="entry name" value="IG"/>
    <property type="match status" value="1"/>
</dbReference>
<dbReference type="InterPro" id="IPR013783">
    <property type="entry name" value="Ig-like_fold"/>
</dbReference>
<evidence type="ECO:0000256" key="6">
    <source>
        <dbReference type="SAM" id="MobiDB-lite"/>
    </source>
</evidence>
<feature type="domain" description="Ig-like" evidence="9">
    <location>
        <begin position="276"/>
        <end position="374"/>
    </location>
</feature>
<evidence type="ECO:0000256" key="1">
    <source>
        <dbReference type="ARBA" id="ARBA00022614"/>
    </source>
</evidence>
<dbReference type="InterPro" id="IPR003598">
    <property type="entry name" value="Ig_sub2"/>
</dbReference>
<dbReference type="SMART" id="SM00408">
    <property type="entry name" value="IGc2"/>
    <property type="match status" value="1"/>
</dbReference>
<dbReference type="InterPro" id="IPR001611">
    <property type="entry name" value="Leu-rich_rpt"/>
</dbReference>
<evidence type="ECO:0000259" key="9">
    <source>
        <dbReference type="PROSITE" id="PS50835"/>
    </source>
</evidence>
<evidence type="ECO:0000256" key="2">
    <source>
        <dbReference type="ARBA" id="ARBA00022729"/>
    </source>
</evidence>
<dbReference type="InterPro" id="IPR013098">
    <property type="entry name" value="Ig_I-set"/>
</dbReference>
<dbReference type="InterPro" id="IPR032675">
    <property type="entry name" value="LRR_dom_sf"/>
</dbReference>
<protein>
    <submittedName>
        <fullName evidence="10">Kekkon 1</fullName>
    </submittedName>
</protein>
<evidence type="ECO:0000256" key="4">
    <source>
        <dbReference type="ARBA" id="ARBA00023157"/>
    </source>
</evidence>
<accession>A0A224Z2T4</accession>
<feature type="compositionally biased region" description="Polar residues" evidence="6">
    <location>
        <begin position="387"/>
        <end position="398"/>
    </location>
</feature>